<dbReference type="InterPro" id="IPR037069">
    <property type="entry name" value="AcylCoA_DH/ox_N_sf"/>
</dbReference>
<dbReference type="Gene3D" id="1.10.540.10">
    <property type="entry name" value="Acyl-CoA dehydrogenase/oxidase, N-terminal domain"/>
    <property type="match status" value="1"/>
</dbReference>
<protein>
    <submittedName>
        <fullName evidence="1">Uncharacterized protein</fullName>
    </submittedName>
</protein>
<dbReference type="GO" id="GO:0050660">
    <property type="term" value="F:flavin adenine dinucleotide binding"/>
    <property type="evidence" value="ECO:0007669"/>
    <property type="project" value="InterPro"/>
</dbReference>
<proteinExistence type="predicted"/>
<organism evidence="1">
    <name type="scientific">marine metagenome</name>
    <dbReference type="NCBI Taxonomy" id="408172"/>
    <lineage>
        <taxon>unclassified sequences</taxon>
        <taxon>metagenomes</taxon>
        <taxon>ecological metagenomes</taxon>
    </lineage>
</organism>
<dbReference type="SUPFAM" id="SSF56645">
    <property type="entry name" value="Acyl-CoA dehydrogenase NM domain-like"/>
    <property type="match status" value="1"/>
</dbReference>
<sequence>MDNKNWRVALWQALAEAGLTLAWCSEAKGGAGASMADGFAIQRVVGEFATPIPLAETLLAGWLLEQTGIDTPSGPMSVAPINEGIDLNLDDEGRLYGVVERVPFASETEHLVTLCKSSVEVKVVLVETAACG</sequence>
<evidence type="ECO:0000313" key="1">
    <source>
        <dbReference type="EMBL" id="SVD04774.1"/>
    </source>
</evidence>
<dbReference type="InterPro" id="IPR009100">
    <property type="entry name" value="AcylCoA_DH/oxidase_NM_dom_sf"/>
</dbReference>
<accession>A0A382S4B7</accession>
<feature type="non-terminal residue" evidence="1">
    <location>
        <position position="132"/>
    </location>
</feature>
<dbReference type="EMBL" id="UINC01126352">
    <property type="protein sequence ID" value="SVD04774.1"/>
    <property type="molecule type" value="Genomic_DNA"/>
</dbReference>
<name>A0A382S4B7_9ZZZZ</name>
<gene>
    <name evidence="1" type="ORF">METZ01_LOCUS357628</name>
</gene>
<reference evidence="1" key="1">
    <citation type="submission" date="2018-05" db="EMBL/GenBank/DDBJ databases">
        <authorList>
            <person name="Lanie J.A."/>
            <person name="Ng W.-L."/>
            <person name="Kazmierczak K.M."/>
            <person name="Andrzejewski T.M."/>
            <person name="Davidsen T.M."/>
            <person name="Wayne K.J."/>
            <person name="Tettelin H."/>
            <person name="Glass J.I."/>
            <person name="Rusch D."/>
            <person name="Podicherti R."/>
            <person name="Tsui H.-C.T."/>
            <person name="Winkler M.E."/>
        </authorList>
    </citation>
    <scope>NUCLEOTIDE SEQUENCE</scope>
</reference>
<dbReference type="AlphaFoldDB" id="A0A382S4B7"/>
<dbReference type="GO" id="GO:0016627">
    <property type="term" value="F:oxidoreductase activity, acting on the CH-CH group of donors"/>
    <property type="evidence" value="ECO:0007669"/>
    <property type="project" value="InterPro"/>
</dbReference>